<sequence>MVLSRLCFNELLSLPVLDNDQKLVGTISVLDILVYLSWSPFFEKGELNPVDVTSFKNLNTTVGYLLGLSSEGKNTWVIQPTSELKSLLEPFSKGLHRVLVPIKVDGKEVYRVVSQTDVLTFIYRKKGLFGEVISKKLSELGIKEKPVVSISTGTSALEGFKTMSLENVPAVAVVDAEKRIVANLSASDLRGINERILKKVVSPVTDYLKECYQNIRAPLVVTLDATLDEALDVIISEGIHRLWVVNQDKQVVGVLSLTDIIKLFL</sequence>
<proteinExistence type="predicted"/>
<dbReference type="InterPro" id="IPR046342">
    <property type="entry name" value="CBS_dom_sf"/>
</dbReference>
<feature type="domain" description="CBS" evidence="4">
    <location>
        <begin position="214"/>
        <end position="265"/>
    </location>
</feature>
<protein>
    <recommendedName>
        <fullName evidence="4">CBS domain-containing protein</fullName>
    </recommendedName>
</protein>
<dbReference type="PANTHER" id="PTHR13780">
    <property type="entry name" value="AMP-ACTIVATED PROTEIN KINASE, GAMMA REGULATORY SUBUNIT"/>
    <property type="match status" value="1"/>
</dbReference>
<accession>A0A6B2LC67</accession>
<keyword evidence="2 3" id="KW-0129">CBS domain</keyword>
<evidence type="ECO:0000256" key="2">
    <source>
        <dbReference type="ARBA" id="ARBA00023122"/>
    </source>
</evidence>
<dbReference type="InterPro" id="IPR000644">
    <property type="entry name" value="CBS_dom"/>
</dbReference>
<dbReference type="AlphaFoldDB" id="A0A6B2LC67"/>
<dbReference type="SUPFAM" id="SSF54631">
    <property type="entry name" value="CBS-domain pair"/>
    <property type="match status" value="2"/>
</dbReference>
<dbReference type="EMBL" id="GIBP01005511">
    <property type="protein sequence ID" value="NDV34480.1"/>
    <property type="molecule type" value="Transcribed_RNA"/>
</dbReference>
<dbReference type="Pfam" id="PF00571">
    <property type="entry name" value="CBS"/>
    <property type="match status" value="3"/>
</dbReference>
<evidence type="ECO:0000256" key="3">
    <source>
        <dbReference type="PROSITE-ProRule" id="PRU00703"/>
    </source>
</evidence>
<dbReference type="InterPro" id="IPR050511">
    <property type="entry name" value="AMPK_gamma/SDS23_families"/>
</dbReference>
<keyword evidence="1" id="KW-0677">Repeat</keyword>
<reference evidence="5" key="1">
    <citation type="journal article" date="2020" name="J. Eukaryot. Microbiol.">
        <title>De novo Sequencing, Assembly and Annotation of the Transcriptome for the Free-Living Testate Amoeba Arcella intermedia.</title>
        <authorList>
            <person name="Ribeiro G.M."/>
            <person name="Porfirio-Sousa A.L."/>
            <person name="Maurer-Alcala X.X."/>
            <person name="Katz L.A."/>
            <person name="Lahr D.J.G."/>
        </authorList>
    </citation>
    <scope>NUCLEOTIDE SEQUENCE</scope>
</reference>
<organism evidence="5">
    <name type="scientific">Arcella intermedia</name>
    <dbReference type="NCBI Taxonomy" id="1963864"/>
    <lineage>
        <taxon>Eukaryota</taxon>
        <taxon>Amoebozoa</taxon>
        <taxon>Tubulinea</taxon>
        <taxon>Elardia</taxon>
        <taxon>Arcellinida</taxon>
        <taxon>Sphaerothecina</taxon>
        <taxon>Arcellidae</taxon>
        <taxon>Arcella</taxon>
    </lineage>
</organism>
<dbReference type="PROSITE" id="PS51371">
    <property type="entry name" value="CBS"/>
    <property type="match status" value="1"/>
</dbReference>
<name>A0A6B2LC67_9EUKA</name>
<dbReference type="SMART" id="SM00116">
    <property type="entry name" value="CBS"/>
    <property type="match status" value="3"/>
</dbReference>
<dbReference type="Gene3D" id="3.10.580.10">
    <property type="entry name" value="CBS-domain"/>
    <property type="match status" value="2"/>
</dbReference>
<evidence type="ECO:0000259" key="4">
    <source>
        <dbReference type="PROSITE" id="PS51371"/>
    </source>
</evidence>
<dbReference type="PANTHER" id="PTHR13780:SF128">
    <property type="entry name" value="CBS DOMAIN-CONTAINING PROTEIN"/>
    <property type="match status" value="1"/>
</dbReference>
<dbReference type="CDD" id="cd02205">
    <property type="entry name" value="CBS_pair_SF"/>
    <property type="match status" value="1"/>
</dbReference>
<evidence type="ECO:0000256" key="1">
    <source>
        <dbReference type="ARBA" id="ARBA00022737"/>
    </source>
</evidence>
<evidence type="ECO:0000313" key="5">
    <source>
        <dbReference type="EMBL" id="NDV34480.1"/>
    </source>
</evidence>